<feature type="domain" description="HTH hxlR-type" evidence="4">
    <location>
        <begin position="8"/>
        <end position="107"/>
    </location>
</feature>
<dbReference type="Gene3D" id="1.10.10.10">
    <property type="entry name" value="Winged helix-like DNA-binding domain superfamily/Winged helix DNA-binding domain"/>
    <property type="match status" value="1"/>
</dbReference>
<dbReference type="EMBL" id="SIRE01000012">
    <property type="protein sequence ID" value="TBL77381.1"/>
    <property type="molecule type" value="Genomic_DNA"/>
</dbReference>
<protein>
    <submittedName>
        <fullName evidence="5">Transcriptional regulator</fullName>
    </submittedName>
</protein>
<dbReference type="InterPro" id="IPR011991">
    <property type="entry name" value="ArsR-like_HTH"/>
</dbReference>
<dbReference type="Pfam" id="PF01638">
    <property type="entry name" value="HxlR"/>
    <property type="match status" value="1"/>
</dbReference>
<gene>
    <name evidence="5" type="ORF">EYB31_18065</name>
</gene>
<reference evidence="5 6" key="1">
    <citation type="submission" date="2019-02" db="EMBL/GenBank/DDBJ databases">
        <title>Paenibacillus sp. nov., isolated from surface-sterilized tissue of Thalictrum simplex L.</title>
        <authorList>
            <person name="Tuo L."/>
        </authorList>
    </citation>
    <scope>NUCLEOTIDE SEQUENCE [LARGE SCALE GENOMIC DNA]</scope>
    <source>
        <strain evidence="5 6">N2SHLJ1</strain>
    </source>
</reference>
<comment type="caution">
    <text evidence="5">The sequence shown here is derived from an EMBL/GenBank/DDBJ whole genome shotgun (WGS) entry which is preliminary data.</text>
</comment>
<evidence type="ECO:0000313" key="5">
    <source>
        <dbReference type="EMBL" id="TBL77381.1"/>
    </source>
</evidence>
<name>A0A4Q9DQU9_9BACL</name>
<accession>A0A4Q9DQU9</accession>
<dbReference type="PANTHER" id="PTHR33204:SF29">
    <property type="entry name" value="TRANSCRIPTIONAL REGULATOR"/>
    <property type="match status" value="1"/>
</dbReference>
<keyword evidence="1" id="KW-0805">Transcription regulation</keyword>
<dbReference type="OrthoDB" id="9791143at2"/>
<dbReference type="CDD" id="cd00090">
    <property type="entry name" value="HTH_ARSR"/>
    <property type="match status" value="1"/>
</dbReference>
<dbReference type="InterPro" id="IPR036390">
    <property type="entry name" value="WH_DNA-bd_sf"/>
</dbReference>
<proteinExistence type="predicted"/>
<dbReference type="AlphaFoldDB" id="A0A4Q9DQU9"/>
<organism evidence="5 6">
    <name type="scientific">Paenibacillus thalictri</name>
    <dbReference type="NCBI Taxonomy" id="2527873"/>
    <lineage>
        <taxon>Bacteria</taxon>
        <taxon>Bacillati</taxon>
        <taxon>Bacillota</taxon>
        <taxon>Bacilli</taxon>
        <taxon>Bacillales</taxon>
        <taxon>Paenibacillaceae</taxon>
        <taxon>Paenibacillus</taxon>
    </lineage>
</organism>
<dbReference type="InterPro" id="IPR036388">
    <property type="entry name" value="WH-like_DNA-bd_sf"/>
</dbReference>
<keyword evidence="3" id="KW-0804">Transcription</keyword>
<dbReference type="PROSITE" id="PS51118">
    <property type="entry name" value="HTH_HXLR"/>
    <property type="match status" value="1"/>
</dbReference>
<dbReference type="RefSeq" id="WP_131014772.1">
    <property type="nucleotide sequence ID" value="NZ_SIRE01000012.1"/>
</dbReference>
<keyword evidence="6" id="KW-1185">Reference proteome</keyword>
<dbReference type="GO" id="GO:0003677">
    <property type="term" value="F:DNA binding"/>
    <property type="evidence" value="ECO:0007669"/>
    <property type="project" value="UniProtKB-KW"/>
</dbReference>
<dbReference type="InterPro" id="IPR002577">
    <property type="entry name" value="HTH_HxlR"/>
</dbReference>
<keyword evidence="2" id="KW-0238">DNA-binding</keyword>
<sequence length="117" mass="13396">MDRDPSNCRVATALETIVGKWKIAIMLHLLHNGTMRFSEIQHAMPGVTKKVLTAHLRDLEEEGIIQRVVFPQVPPKVEYSMTAYGATLQTMLQMMHDWGEAHLIRKQQEQVQQSLNC</sequence>
<dbReference type="SUPFAM" id="SSF46785">
    <property type="entry name" value="Winged helix' DNA-binding domain"/>
    <property type="match status" value="1"/>
</dbReference>
<dbReference type="PANTHER" id="PTHR33204">
    <property type="entry name" value="TRANSCRIPTIONAL REGULATOR, MARR FAMILY"/>
    <property type="match status" value="1"/>
</dbReference>
<evidence type="ECO:0000256" key="2">
    <source>
        <dbReference type="ARBA" id="ARBA00023125"/>
    </source>
</evidence>
<evidence type="ECO:0000259" key="4">
    <source>
        <dbReference type="PROSITE" id="PS51118"/>
    </source>
</evidence>
<evidence type="ECO:0000256" key="1">
    <source>
        <dbReference type="ARBA" id="ARBA00023015"/>
    </source>
</evidence>
<dbReference type="Proteomes" id="UP000293142">
    <property type="component" value="Unassembled WGS sequence"/>
</dbReference>
<evidence type="ECO:0000256" key="3">
    <source>
        <dbReference type="ARBA" id="ARBA00023163"/>
    </source>
</evidence>
<evidence type="ECO:0000313" key="6">
    <source>
        <dbReference type="Proteomes" id="UP000293142"/>
    </source>
</evidence>